<proteinExistence type="predicted"/>
<evidence type="ECO:0000313" key="1">
    <source>
        <dbReference type="EMBL" id="MCI74387.1"/>
    </source>
</evidence>
<dbReference type="EMBL" id="LXQA010859695">
    <property type="protein sequence ID" value="MCI74387.1"/>
    <property type="molecule type" value="Genomic_DNA"/>
</dbReference>
<keyword evidence="2" id="KW-1185">Reference proteome</keyword>
<reference evidence="1 2" key="1">
    <citation type="journal article" date="2018" name="Front. Plant Sci.">
        <title>Red Clover (Trifolium pratense) and Zigzag Clover (T. medium) - A Picture of Genomic Similarities and Differences.</title>
        <authorList>
            <person name="Dluhosova J."/>
            <person name="Istvanek J."/>
            <person name="Nedelnik J."/>
            <person name="Repkova J."/>
        </authorList>
    </citation>
    <scope>NUCLEOTIDE SEQUENCE [LARGE SCALE GENOMIC DNA]</scope>
    <source>
        <strain evidence="2">cv. 10/8</strain>
        <tissue evidence="1">Leaf</tissue>
    </source>
</reference>
<evidence type="ECO:0000313" key="2">
    <source>
        <dbReference type="Proteomes" id="UP000265520"/>
    </source>
</evidence>
<feature type="non-terminal residue" evidence="1">
    <location>
        <position position="1"/>
    </location>
</feature>
<organism evidence="1 2">
    <name type="scientific">Trifolium medium</name>
    <dbReference type="NCBI Taxonomy" id="97028"/>
    <lineage>
        <taxon>Eukaryota</taxon>
        <taxon>Viridiplantae</taxon>
        <taxon>Streptophyta</taxon>
        <taxon>Embryophyta</taxon>
        <taxon>Tracheophyta</taxon>
        <taxon>Spermatophyta</taxon>
        <taxon>Magnoliopsida</taxon>
        <taxon>eudicotyledons</taxon>
        <taxon>Gunneridae</taxon>
        <taxon>Pentapetalae</taxon>
        <taxon>rosids</taxon>
        <taxon>fabids</taxon>
        <taxon>Fabales</taxon>
        <taxon>Fabaceae</taxon>
        <taxon>Papilionoideae</taxon>
        <taxon>50 kb inversion clade</taxon>
        <taxon>NPAAA clade</taxon>
        <taxon>Hologalegina</taxon>
        <taxon>IRL clade</taxon>
        <taxon>Trifolieae</taxon>
        <taxon>Trifolium</taxon>
    </lineage>
</organism>
<sequence length="70" mass="8344">RMADYFHGSVLTLMDVEKQEYQDDFRRPNKPAHVIIKMAMKIDRCEQTHLNGWPRPNDTVFIGWKQPREG</sequence>
<accession>A0A392UNQ9</accession>
<name>A0A392UNQ9_9FABA</name>
<dbReference type="AlphaFoldDB" id="A0A392UNQ9"/>
<protein>
    <submittedName>
        <fullName evidence="1">Uncharacterized protein</fullName>
    </submittedName>
</protein>
<dbReference type="Proteomes" id="UP000265520">
    <property type="component" value="Unassembled WGS sequence"/>
</dbReference>
<comment type="caution">
    <text evidence="1">The sequence shown here is derived from an EMBL/GenBank/DDBJ whole genome shotgun (WGS) entry which is preliminary data.</text>
</comment>